<feature type="region of interest" description="Disordered" evidence="1">
    <location>
        <begin position="75"/>
        <end position="99"/>
    </location>
</feature>
<organism evidence="2 3">
    <name type="scientific">Endocarpon pusillum</name>
    <dbReference type="NCBI Taxonomy" id="364733"/>
    <lineage>
        <taxon>Eukaryota</taxon>
        <taxon>Fungi</taxon>
        <taxon>Dikarya</taxon>
        <taxon>Ascomycota</taxon>
        <taxon>Pezizomycotina</taxon>
        <taxon>Eurotiomycetes</taxon>
        <taxon>Chaetothyriomycetidae</taxon>
        <taxon>Verrucariales</taxon>
        <taxon>Verrucariaceae</taxon>
        <taxon>Endocarpon</taxon>
    </lineage>
</organism>
<dbReference type="Proteomes" id="UP000606974">
    <property type="component" value="Unassembled WGS sequence"/>
</dbReference>
<name>A0A8H7ACF6_9EURO</name>
<dbReference type="EMBL" id="JAACFV010000133">
    <property type="protein sequence ID" value="KAF7504571.1"/>
    <property type="molecule type" value="Genomic_DNA"/>
</dbReference>
<evidence type="ECO:0000313" key="3">
    <source>
        <dbReference type="Proteomes" id="UP000606974"/>
    </source>
</evidence>
<keyword evidence="3" id="KW-1185">Reference proteome</keyword>
<accession>A0A8H7ACF6</accession>
<feature type="compositionally biased region" description="Acidic residues" evidence="1">
    <location>
        <begin position="75"/>
        <end position="93"/>
    </location>
</feature>
<dbReference type="AlphaFoldDB" id="A0A8H7ACF6"/>
<sequence>MRVAGRMTKGDLGPGLASSLWLGLASAAVWTSLDGLMRCTAVTGFVIPLLTTALHRAENRCQGLIFRRKDNDDMMEEAGIDSGEEDDSDEDYDSSVLLD</sequence>
<reference evidence="2" key="1">
    <citation type="submission" date="2020-02" db="EMBL/GenBank/DDBJ databases">
        <authorList>
            <person name="Palmer J.M."/>
        </authorList>
    </citation>
    <scope>NUCLEOTIDE SEQUENCE</scope>
    <source>
        <strain evidence="2">EPUS1.4</strain>
        <tissue evidence="2">Thallus</tissue>
    </source>
</reference>
<proteinExistence type="predicted"/>
<gene>
    <name evidence="2" type="ORF">GJ744_002066</name>
</gene>
<evidence type="ECO:0000256" key="1">
    <source>
        <dbReference type="SAM" id="MobiDB-lite"/>
    </source>
</evidence>
<protein>
    <submittedName>
        <fullName evidence="2">Uncharacterized protein</fullName>
    </submittedName>
</protein>
<comment type="caution">
    <text evidence="2">The sequence shown here is derived from an EMBL/GenBank/DDBJ whole genome shotgun (WGS) entry which is preliminary data.</text>
</comment>
<evidence type="ECO:0000313" key="2">
    <source>
        <dbReference type="EMBL" id="KAF7504571.1"/>
    </source>
</evidence>